<evidence type="ECO:0000313" key="8">
    <source>
        <dbReference type="EMBL" id="VDN98704.1"/>
    </source>
</evidence>
<comment type="similarity">
    <text evidence="2 7">Belongs to the tetraspanin (TM4SF) family.</text>
</comment>
<dbReference type="SUPFAM" id="SSF48652">
    <property type="entry name" value="Tetraspanin"/>
    <property type="match status" value="1"/>
</dbReference>
<evidence type="ECO:0000256" key="5">
    <source>
        <dbReference type="ARBA" id="ARBA00023136"/>
    </source>
</evidence>
<dbReference type="PRINTS" id="PR00259">
    <property type="entry name" value="TMFOUR"/>
</dbReference>
<dbReference type="Pfam" id="PF00335">
    <property type="entry name" value="Tetraspanin"/>
    <property type="match status" value="1"/>
</dbReference>
<evidence type="ECO:0000256" key="2">
    <source>
        <dbReference type="ARBA" id="ARBA00006840"/>
    </source>
</evidence>
<organism evidence="10">
    <name type="scientific">Rodentolepis nana</name>
    <name type="common">Dwarf tapeworm</name>
    <name type="synonym">Hymenolepis nana</name>
    <dbReference type="NCBI Taxonomy" id="102285"/>
    <lineage>
        <taxon>Eukaryota</taxon>
        <taxon>Metazoa</taxon>
        <taxon>Spiralia</taxon>
        <taxon>Lophotrochozoa</taxon>
        <taxon>Platyhelminthes</taxon>
        <taxon>Cestoda</taxon>
        <taxon>Eucestoda</taxon>
        <taxon>Cyclophyllidea</taxon>
        <taxon>Hymenolepididae</taxon>
        <taxon>Rodentolepis</taxon>
    </lineage>
</organism>
<dbReference type="Gene3D" id="1.10.1450.10">
    <property type="entry name" value="Tetraspanin"/>
    <property type="match status" value="1"/>
</dbReference>
<dbReference type="GO" id="GO:0005886">
    <property type="term" value="C:plasma membrane"/>
    <property type="evidence" value="ECO:0007669"/>
    <property type="project" value="TreeGrafter"/>
</dbReference>
<comment type="subcellular location">
    <subcellularLocation>
        <location evidence="1 7">Membrane</location>
        <topology evidence="1 7">Multi-pass membrane protein</topology>
    </subcellularLocation>
</comment>
<dbReference type="AlphaFoldDB" id="A0A0R3T708"/>
<gene>
    <name evidence="8" type="ORF">HNAJ_LOCUS2845</name>
</gene>
<dbReference type="OrthoDB" id="10033535at2759"/>
<dbReference type="CDD" id="cd03127">
    <property type="entry name" value="tetraspanin_LEL"/>
    <property type="match status" value="1"/>
</dbReference>
<feature type="disulfide bond" evidence="6">
    <location>
        <begin position="133"/>
        <end position="152"/>
    </location>
</feature>
<accession>A0A0R3T708</accession>
<dbReference type="EMBL" id="UZAE01001510">
    <property type="protein sequence ID" value="VDN98704.1"/>
    <property type="molecule type" value="Genomic_DNA"/>
</dbReference>
<evidence type="ECO:0000313" key="10">
    <source>
        <dbReference type="WBParaSite" id="HNAJ_0000284601-mRNA-1"/>
    </source>
</evidence>
<name>A0A0R3T708_RODNA</name>
<dbReference type="STRING" id="102285.A0A0R3T708"/>
<evidence type="ECO:0000256" key="6">
    <source>
        <dbReference type="PIRSR" id="PIRSR002419-1"/>
    </source>
</evidence>
<dbReference type="InterPro" id="IPR018499">
    <property type="entry name" value="Tetraspanin/Peripherin"/>
</dbReference>
<dbReference type="PANTHER" id="PTHR19282">
    <property type="entry name" value="TETRASPANIN"/>
    <property type="match status" value="1"/>
</dbReference>
<dbReference type="InterPro" id="IPR000301">
    <property type="entry name" value="Tetraspanin_animals"/>
</dbReference>
<keyword evidence="6" id="KW-1015">Disulfide bond</keyword>
<feature type="transmembrane region" description="Helical" evidence="7">
    <location>
        <begin position="12"/>
        <end position="31"/>
    </location>
</feature>
<feature type="transmembrane region" description="Helical" evidence="7">
    <location>
        <begin position="172"/>
        <end position="197"/>
    </location>
</feature>
<dbReference type="PANTHER" id="PTHR19282:SF544">
    <property type="entry name" value="TETRASPANIN"/>
    <property type="match status" value="1"/>
</dbReference>
<keyword evidence="3 7" id="KW-0812">Transmembrane</keyword>
<feature type="transmembrane region" description="Helical" evidence="7">
    <location>
        <begin position="37"/>
        <end position="60"/>
    </location>
</feature>
<evidence type="ECO:0000256" key="1">
    <source>
        <dbReference type="ARBA" id="ARBA00004141"/>
    </source>
</evidence>
<reference evidence="10" key="1">
    <citation type="submission" date="2017-02" db="UniProtKB">
        <authorList>
            <consortium name="WormBaseParasite"/>
        </authorList>
    </citation>
    <scope>IDENTIFICATION</scope>
</reference>
<keyword evidence="9" id="KW-1185">Reference proteome</keyword>
<reference evidence="8 9" key="2">
    <citation type="submission" date="2018-11" db="EMBL/GenBank/DDBJ databases">
        <authorList>
            <consortium name="Pathogen Informatics"/>
        </authorList>
    </citation>
    <scope>NUCLEOTIDE SEQUENCE [LARGE SCALE GENOMIC DNA]</scope>
</reference>
<evidence type="ECO:0000256" key="7">
    <source>
        <dbReference type="RuleBase" id="RU361218"/>
    </source>
</evidence>
<dbReference type="Proteomes" id="UP000278807">
    <property type="component" value="Unassembled WGS sequence"/>
</dbReference>
<keyword evidence="4 7" id="KW-1133">Transmembrane helix</keyword>
<protein>
    <recommendedName>
        <fullName evidence="7">Tetraspanin</fullName>
    </recommendedName>
</protein>
<evidence type="ECO:0000256" key="3">
    <source>
        <dbReference type="ARBA" id="ARBA00022692"/>
    </source>
</evidence>
<dbReference type="InterPro" id="IPR008952">
    <property type="entry name" value="Tetraspanin_EC2_sf"/>
</dbReference>
<feature type="transmembrane region" description="Helical" evidence="7">
    <location>
        <begin position="67"/>
        <end position="92"/>
    </location>
</feature>
<sequence>MEVSECEGEIASIVMVAFGIFLLIQSNSFGFSGSEKLVPVFITIVGVILLAVAILGFVAAITLRRSLLLAFAIGMGLIILAEIAGGILLFVYRAKFKEGLKNYLGKMVESIAKGSNPTTQKVLQKIQNAFGCCGARGPQDWCKQDGGNGSMCPKDKKTGCIDVIYAWIKKNLLAAGAVVLALALLEIGAMAAASCLYKQSE</sequence>
<dbReference type="WBParaSite" id="HNAJ_0000284601-mRNA-1">
    <property type="protein sequence ID" value="HNAJ_0000284601-mRNA-1"/>
    <property type="gene ID" value="HNAJ_0000284601"/>
</dbReference>
<dbReference type="PIRSF" id="PIRSF002419">
    <property type="entry name" value="Tetraspanin"/>
    <property type="match status" value="1"/>
</dbReference>
<keyword evidence="5 7" id="KW-0472">Membrane</keyword>
<evidence type="ECO:0000313" key="9">
    <source>
        <dbReference type="Proteomes" id="UP000278807"/>
    </source>
</evidence>
<evidence type="ECO:0000256" key="4">
    <source>
        <dbReference type="ARBA" id="ARBA00022989"/>
    </source>
</evidence>
<proteinExistence type="inferred from homology"/>